<dbReference type="AlphaFoldDB" id="A0A944CP09"/>
<evidence type="ECO:0000313" key="1">
    <source>
        <dbReference type="EMBL" id="MBS8265966.1"/>
    </source>
</evidence>
<name>A0A944CP09_9BACI</name>
<accession>A0A944CP09</accession>
<dbReference type="Pfam" id="PF09560">
    <property type="entry name" value="Spore_YunB"/>
    <property type="match status" value="1"/>
</dbReference>
<dbReference type="NCBIfam" id="TIGR02832">
    <property type="entry name" value="spo_yunB"/>
    <property type="match status" value="1"/>
</dbReference>
<dbReference type="PIRSF" id="PIRSF021383">
    <property type="entry name" value="YunB"/>
    <property type="match status" value="1"/>
</dbReference>
<organism evidence="1 2">
    <name type="scientific">Mesobacillus boroniphilus</name>
    <dbReference type="NCBI Taxonomy" id="308892"/>
    <lineage>
        <taxon>Bacteria</taxon>
        <taxon>Bacillati</taxon>
        <taxon>Bacillota</taxon>
        <taxon>Bacilli</taxon>
        <taxon>Bacillales</taxon>
        <taxon>Bacillaceae</taxon>
        <taxon>Mesobacillus</taxon>
    </lineage>
</organism>
<sequence length="257" mass="28175">MAKFGRRLPRKGPLPFRYVFLLTFVFFSFSTAAGLWIIDKGLEPTLMKYATSQTRKIATLVINKAINKKIVSGMDTDKVIEFVPVDGGTTTVVKFNTEIINRVKAETTNIVQMNLKEAERGNLTSLEMLSDVELVTDEEDREAGIIYYVPLGQATNNALLGNMGPRVPVKFNAIGDVTADVVWDTEEHGINNTLINVSVRVKVNVQIIIPFATEIATVQENIPIGSFYYPGKVPQFYNGGGGGVIPPAIQLPGQPGQ</sequence>
<dbReference type="InterPro" id="IPR014197">
    <property type="entry name" value="Sporulation_prot_YunB"/>
</dbReference>
<gene>
    <name evidence="1" type="primary">yunB</name>
    <name evidence="1" type="ORF">DYI25_16180</name>
</gene>
<dbReference type="EMBL" id="QTKX01000002">
    <property type="protein sequence ID" value="MBS8265966.1"/>
    <property type="molecule type" value="Genomic_DNA"/>
</dbReference>
<comment type="caution">
    <text evidence="1">The sequence shown here is derived from an EMBL/GenBank/DDBJ whole genome shotgun (WGS) entry which is preliminary data.</text>
</comment>
<dbReference type="Proteomes" id="UP000761411">
    <property type="component" value="Unassembled WGS sequence"/>
</dbReference>
<dbReference type="RefSeq" id="WP_213370744.1">
    <property type="nucleotide sequence ID" value="NZ_QTKX01000002.1"/>
</dbReference>
<evidence type="ECO:0000313" key="2">
    <source>
        <dbReference type="Proteomes" id="UP000761411"/>
    </source>
</evidence>
<protein>
    <submittedName>
        <fullName evidence="1">Sporulation protein YunB</fullName>
    </submittedName>
</protein>
<keyword evidence="2" id="KW-1185">Reference proteome</keyword>
<proteinExistence type="predicted"/>
<reference evidence="1 2" key="1">
    <citation type="journal article" date="2021" name="Microorganisms">
        <title>Bacterial Dimethylsulfoniopropionate Biosynthesis in the East China Sea.</title>
        <authorList>
            <person name="Liu J."/>
            <person name="Zhang Y."/>
            <person name="Liu J."/>
            <person name="Zhong H."/>
            <person name="Williams B.T."/>
            <person name="Zheng Y."/>
            <person name="Curson A.R.J."/>
            <person name="Sun C."/>
            <person name="Sun H."/>
            <person name="Song D."/>
            <person name="Wagner Mackenzie B."/>
            <person name="Bermejo Martinez A."/>
            <person name="Todd J.D."/>
            <person name="Zhang X.H."/>
        </authorList>
    </citation>
    <scope>NUCLEOTIDE SEQUENCE [LARGE SCALE GENOMIC DNA]</scope>
    <source>
        <strain evidence="1 2">ESS08</strain>
    </source>
</reference>